<dbReference type="PANTHER" id="PTHR47576:SF2">
    <property type="entry name" value="BRCT DOMAIN DNA REPAIR PROTEIN-RELATED"/>
    <property type="match status" value="1"/>
</dbReference>
<sequence>MDGGGERLEQSASASSFDGDGAAPSGHGPFSGLVICVTGLSKEARRQVQEATERFGGIYSPSLHPNCTHLVVQGFGGRKLEHAFKYGSRNGLSVVNLRWFVESLRKSMRLNETPYVVHKYGEVGTLNACVPIGLTQASKPPREIEFEGQGGQSYLSGHSIYIDADISSDLKRKVVEVATREGAVVVNQWFVGCGATYVVCEGSSIQRYLGHCDNIVSPLWVLKKSKDRSMHRFARLSTDLARQVGLMLENLRHETHRKRFHEQNSHVFIRNRTSKEERLQIVSLAKHDVRSRRARRLQSCGVPLRPINPSSLLDSICWSVSEPTCTAAIHADPLLSINDSEIHKHILPDGCERVESEVSNSNFLRPLTESEKNKLVFKNNFLTILFPVDRFAEMGPSSRTYFSETGFTCLQLLDCIYEFYQENMSEYEIEAAIHTDSRHAEQLRSVYCSEESEEFGFLVYKRVDFLGSRKSFEMLKRVSGDNNSNVYELKSVGVRLQYKANYIIEDGSRNWTKEEGMGSKPDETKANFHDQLTIKLTSFCIKSCPSADS</sequence>
<feature type="region of interest" description="Disordered" evidence="1">
    <location>
        <begin position="1"/>
        <end position="25"/>
    </location>
</feature>
<dbReference type="EMBL" id="JAKOGI010000317">
    <property type="protein sequence ID" value="KAJ8437102.1"/>
    <property type="molecule type" value="Genomic_DNA"/>
</dbReference>
<dbReference type="InterPro" id="IPR046522">
    <property type="entry name" value="DUF6699"/>
</dbReference>
<organism evidence="3 4">
    <name type="scientific">Carnegiea gigantea</name>
    <dbReference type="NCBI Taxonomy" id="171969"/>
    <lineage>
        <taxon>Eukaryota</taxon>
        <taxon>Viridiplantae</taxon>
        <taxon>Streptophyta</taxon>
        <taxon>Embryophyta</taxon>
        <taxon>Tracheophyta</taxon>
        <taxon>Spermatophyta</taxon>
        <taxon>Magnoliopsida</taxon>
        <taxon>eudicotyledons</taxon>
        <taxon>Gunneridae</taxon>
        <taxon>Pentapetalae</taxon>
        <taxon>Caryophyllales</taxon>
        <taxon>Cactineae</taxon>
        <taxon>Cactaceae</taxon>
        <taxon>Cactoideae</taxon>
        <taxon>Echinocereeae</taxon>
        <taxon>Carnegiea</taxon>
    </lineage>
</organism>
<dbReference type="SMART" id="SM00292">
    <property type="entry name" value="BRCT"/>
    <property type="match status" value="2"/>
</dbReference>
<dbReference type="InterPro" id="IPR036420">
    <property type="entry name" value="BRCT_dom_sf"/>
</dbReference>
<dbReference type="Proteomes" id="UP001153076">
    <property type="component" value="Unassembled WGS sequence"/>
</dbReference>
<feature type="domain" description="BRCT" evidence="2">
    <location>
        <begin position="25"/>
        <end position="117"/>
    </location>
</feature>
<gene>
    <name evidence="3" type="ORF">Cgig2_016456</name>
</gene>
<dbReference type="Pfam" id="PF12738">
    <property type="entry name" value="PTCB-BRCT"/>
    <property type="match status" value="1"/>
</dbReference>
<dbReference type="InterPro" id="IPR001357">
    <property type="entry name" value="BRCT_dom"/>
</dbReference>
<dbReference type="PROSITE" id="PS50172">
    <property type="entry name" value="BRCT"/>
    <property type="match status" value="1"/>
</dbReference>
<proteinExistence type="predicted"/>
<dbReference type="InterPro" id="IPR059215">
    <property type="entry name" value="BRCT2_TopBP1-like"/>
</dbReference>
<dbReference type="OrthoDB" id="251770at2759"/>
<evidence type="ECO:0000256" key="1">
    <source>
        <dbReference type="SAM" id="MobiDB-lite"/>
    </source>
</evidence>
<dbReference type="PANTHER" id="PTHR47576">
    <property type="entry name" value="BRCT DOMAIN DNA REPAIR PROTEIN-RELATED"/>
    <property type="match status" value="1"/>
</dbReference>
<dbReference type="CDD" id="cd17731">
    <property type="entry name" value="BRCT_TopBP1_rpt2_like"/>
    <property type="match status" value="1"/>
</dbReference>
<accession>A0A9Q1K664</accession>
<dbReference type="Gene3D" id="3.40.50.10190">
    <property type="entry name" value="BRCT domain"/>
    <property type="match status" value="1"/>
</dbReference>
<evidence type="ECO:0000313" key="4">
    <source>
        <dbReference type="Proteomes" id="UP001153076"/>
    </source>
</evidence>
<evidence type="ECO:0000313" key="3">
    <source>
        <dbReference type="EMBL" id="KAJ8437102.1"/>
    </source>
</evidence>
<name>A0A9Q1K664_9CARY</name>
<evidence type="ECO:0000259" key="2">
    <source>
        <dbReference type="PROSITE" id="PS50172"/>
    </source>
</evidence>
<reference evidence="3" key="1">
    <citation type="submission" date="2022-04" db="EMBL/GenBank/DDBJ databases">
        <title>Carnegiea gigantea Genome sequencing and assembly v2.</title>
        <authorList>
            <person name="Copetti D."/>
            <person name="Sanderson M.J."/>
            <person name="Burquez A."/>
            <person name="Wojciechowski M.F."/>
        </authorList>
    </citation>
    <scope>NUCLEOTIDE SEQUENCE</scope>
    <source>
        <strain evidence="3">SGP5-SGP5p</strain>
        <tissue evidence="3">Aerial part</tissue>
    </source>
</reference>
<keyword evidence="4" id="KW-1185">Reference proteome</keyword>
<protein>
    <recommendedName>
        <fullName evidence="2">BRCT domain-containing protein</fullName>
    </recommendedName>
</protein>
<dbReference type="Pfam" id="PF20415">
    <property type="entry name" value="DUF6699"/>
    <property type="match status" value="1"/>
</dbReference>
<feature type="compositionally biased region" description="Low complexity" evidence="1">
    <location>
        <begin position="11"/>
        <end position="25"/>
    </location>
</feature>
<comment type="caution">
    <text evidence="3">The sequence shown here is derived from an EMBL/GenBank/DDBJ whole genome shotgun (WGS) entry which is preliminary data.</text>
</comment>
<dbReference type="AlphaFoldDB" id="A0A9Q1K664"/>
<dbReference type="SUPFAM" id="SSF52113">
    <property type="entry name" value="BRCT domain"/>
    <property type="match status" value="1"/>
</dbReference>